<protein>
    <submittedName>
        <fullName evidence="1">Uncharacterized protein</fullName>
    </submittedName>
</protein>
<sequence length="265" mass="30535">MARLWLSLSAFRAIALMMVQRSCWTQASMEPVFGLELTMSGAVCAVSLPDGRIETLAFINGSDQYVHLMHEWYDLYNTTAEPGEITAMAEDRYPKPEKKETGYISERWESWLDGRHLSWKEQLEYWLGWKRRDLSEVYSLDFYPTDEPTAILSRTIKRLRDAVFRALRNDTAQTLPGWFFARLPVFENDGDPDVREEMMIHSSHMFALTSRILVAAHRAGFRNSFDKDPLSIMSEHFRPQHPDYILSSPSLAITQASLGDCQVEA</sequence>
<comment type="caution">
    <text evidence="1">The sequence shown here is derived from an EMBL/GenBank/DDBJ whole genome shotgun (WGS) entry which is preliminary data.</text>
</comment>
<proteinExistence type="predicted"/>
<gene>
    <name evidence="1" type="ORF">LTR37_015268</name>
</gene>
<dbReference type="Proteomes" id="UP001281147">
    <property type="component" value="Unassembled WGS sequence"/>
</dbReference>
<evidence type="ECO:0000313" key="1">
    <source>
        <dbReference type="EMBL" id="KAK3701748.1"/>
    </source>
</evidence>
<reference evidence="1" key="1">
    <citation type="submission" date="2023-07" db="EMBL/GenBank/DDBJ databases">
        <title>Black Yeasts Isolated from many extreme environments.</title>
        <authorList>
            <person name="Coleine C."/>
            <person name="Stajich J.E."/>
            <person name="Selbmann L."/>
        </authorList>
    </citation>
    <scope>NUCLEOTIDE SEQUENCE</scope>
    <source>
        <strain evidence="1">CCFEE 5714</strain>
    </source>
</reference>
<organism evidence="1 2">
    <name type="scientific">Vermiconidia calcicola</name>
    <dbReference type="NCBI Taxonomy" id="1690605"/>
    <lineage>
        <taxon>Eukaryota</taxon>
        <taxon>Fungi</taxon>
        <taxon>Dikarya</taxon>
        <taxon>Ascomycota</taxon>
        <taxon>Pezizomycotina</taxon>
        <taxon>Dothideomycetes</taxon>
        <taxon>Dothideomycetidae</taxon>
        <taxon>Mycosphaerellales</taxon>
        <taxon>Extremaceae</taxon>
        <taxon>Vermiconidia</taxon>
    </lineage>
</organism>
<evidence type="ECO:0000313" key="2">
    <source>
        <dbReference type="Proteomes" id="UP001281147"/>
    </source>
</evidence>
<name>A0ACC3MRD6_9PEZI</name>
<accession>A0ACC3MRD6</accession>
<dbReference type="EMBL" id="JAUTXU010000169">
    <property type="protein sequence ID" value="KAK3701748.1"/>
    <property type="molecule type" value="Genomic_DNA"/>
</dbReference>
<keyword evidence="2" id="KW-1185">Reference proteome</keyword>